<name>A0A4V1WP18_ALTAL</name>
<dbReference type="AlphaFoldDB" id="A0A4V1WP18"/>
<accession>A0A4V1WP18</accession>
<protein>
    <submittedName>
        <fullName evidence="1">Uncharacterized protein</fullName>
    </submittedName>
</protein>
<proteinExistence type="predicted"/>
<comment type="caution">
    <text evidence="1">The sequence shown here is derived from an EMBL/GenBank/DDBJ whole genome shotgun (WGS) entry which is preliminary data.</text>
</comment>
<gene>
    <name evidence="1" type="ORF">AA0117_g13194</name>
</gene>
<organism evidence="1 2">
    <name type="scientific">Alternaria alternata</name>
    <name type="common">Alternaria rot fungus</name>
    <name type="synonym">Torula alternata</name>
    <dbReference type="NCBI Taxonomy" id="5599"/>
    <lineage>
        <taxon>Eukaryota</taxon>
        <taxon>Fungi</taxon>
        <taxon>Dikarya</taxon>
        <taxon>Ascomycota</taxon>
        <taxon>Pezizomycotina</taxon>
        <taxon>Dothideomycetes</taxon>
        <taxon>Pleosporomycetidae</taxon>
        <taxon>Pleosporales</taxon>
        <taxon>Pleosporineae</taxon>
        <taxon>Pleosporaceae</taxon>
        <taxon>Alternaria</taxon>
        <taxon>Alternaria sect. Alternaria</taxon>
        <taxon>Alternaria alternata complex</taxon>
    </lineage>
</organism>
<reference evidence="2" key="1">
    <citation type="journal article" date="2019" name="bioRxiv">
        <title>Genomics, evolutionary history and diagnostics of the Alternaria alternata species group including apple and Asian pear pathotypes.</title>
        <authorList>
            <person name="Armitage A.D."/>
            <person name="Cockerton H.M."/>
            <person name="Sreenivasaprasad S."/>
            <person name="Woodhall J.W."/>
            <person name="Lane C.R."/>
            <person name="Harrison R.J."/>
            <person name="Clarkson J.P."/>
        </authorList>
    </citation>
    <scope>NUCLEOTIDE SEQUENCE [LARGE SCALE GENOMIC DNA]</scope>
    <source>
        <strain evidence="2">FERA 1177</strain>
    </source>
</reference>
<evidence type="ECO:0000313" key="1">
    <source>
        <dbReference type="EMBL" id="RYN57775.1"/>
    </source>
</evidence>
<dbReference type="EMBL" id="PDXD01000157">
    <property type="protein sequence ID" value="RYN57775.1"/>
    <property type="molecule type" value="Genomic_DNA"/>
</dbReference>
<dbReference type="Proteomes" id="UP000291422">
    <property type="component" value="Unassembled WGS sequence"/>
</dbReference>
<evidence type="ECO:0000313" key="2">
    <source>
        <dbReference type="Proteomes" id="UP000291422"/>
    </source>
</evidence>
<sequence length="714" mass="80942">MEYKGVSAERPALRTWSGEQRRASNAHYDEGLAIGPDSVDCSDTTALLTRPESQANKDARFGKLPTELGEEIVTHLAACDPTQESLRAFALTSKSCESITRRERFSAAYIRVTDDELPLKRDVSRLQEHLKGREKHVRILELKGSRVQTSLAQATFCREDTGDATIVYEHLDDDVPLARAAGHERTTDDLAEECTAPEANDRIQCEEDWRPVVSFLEEASLNLKDFVWACPHPMPMCVLQALHRSQSKCRLHVHTLSLPGLYQRIGYRLLGQEPLTLRTEMDNLLAASKCLHSLIGPTSFKQGRNGGILSEVALSDLLSKHNSSVRHVHLYETGRNLLSPHGRPWLKFRTPKVTDHETGPDIPTTARLATLHTPYPLNISTSLDARTLVSLTFNDEKERNWSSYYYPYYRIVTKWAETGALSALQELVIQHHEEKRQLPYDNDIANVLRALQQPLKKLRLVGVGSATFAAILEHHGARLCVLHLQHQCLSISDVESLVRICRQVHDLHLGIQRTLGDEAEINYYTRLGEIPALEKLRLELHPVKDFRCSKPGSIRWAFLSVTLDEPFALSVFNTIRTDPAQPVLAELVIQLASTVETLVSVEKDQPFGEFIEGDFRKALENLAPTLKVERTPQGTRVTRQERRLCSDQAWDGHPRRAWPASRWESIQQKIWPTPDENQRRICYSLPLANGGHEKQRQTMLRELTSMMNHKQPTS</sequence>